<dbReference type="AlphaFoldDB" id="A0A7W7RJQ7"/>
<gene>
    <name evidence="2" type="ORF">F4561_003576</name>
</gene>
<comment type="caution">
    <text evidence="2">The sequence shown here is derived from an EMBL/GenBank/DDBJ whole genome shotgun (WGS) entry which is preliminary data.</text>
</comment>
<dbReference type="EMBL" id="JACHJT010000001">
    <property type="protein sequence ID" value="MBB4932756.1"/>
    <property type="molecule type" value="Genomic_DNA"/>
</dbReference>
<accession>A0A7W7RJQ7</accession>
<organism evidence="2 3">
    <name type="scientific">Lipingzhangella halophila</name>
    <dbReference type="NCBI Taxonomy" id="1783352"/>
    <lineage>
        <taxon>Bacteria</taxon>
        <taxon>Bacillati</taxon>
        <taxon>Actinomycetota</taxon>
        <taxon>Actinomycetes</taxon>
        <taxon>Streptosporangiales</taxon>
        <taxon>Nocardiopsidaceae</taxon>
        <taxon>Lipingzhangella</taxon>
    </lineage>
</organism>
<evidence type="ECO:0000313" key="2">
    <source>
        <dbReference type="EMBL" id="MBB4932756.1"/>
    </source>
</evidence>
<sequence length="67" mass="7098">MRFNRDKLPVGDPILVVYYPDDDSDAAEKLRMLASLSNAAPSDQAQLSAPPPSTLSGPAAPSRQAES</sequence>
<evidence type="ECO:0000313" key="3">
    <source>
        <dbReference type="Proteomes" id="UP000523007"/>
    </source>
</evidence>
<reference evidence="2 3" key="1">
    <citation type="submission" date="2020-08" db="EMBL/GenBank/DDBJ databases">
        <title>Sequencing the genomes of 1000 actinobacteria strains.</title>
        <authorList>
            <person name="Klenk H.-P."/>
        </authorList>
    </citation>
    <scope>NUCLEOTIDE SEQUENCE [LARGE SCALE GENOMIC DNA]</scope>
    <source>
        <strain evidence="2 3">DSM 102030</strain>
    </source>
</reference>
<feature type="region of interest" description="Disordered" evidence="1">
    <location>
        <begin position="39"/>
        <end position="67"/>
    </location>
</feature>
<proteinExistence type="predicted"/>
<dbReference type="Proteomes" id="UP000523007">
    <property type="component" value="Unassembled WGS sequence"/>
</dbReference>
<name>A0A7W7RJQ7_9ACTN</name>
<evidence type="ECO:0000256" key="1">
    <source>
        <dbReference type="SAM" id="MobiDB-lite"/>
    </source>
</evidence>
<keyword evidence="3" id="KW-1185">Reference proteome</keyword>
<protein>
    <submittedName>
        <fullName evidence="2">Uncharacterized protein</fullName>
    </submittedName>
</protein>